<dbReference type="OrthoDB" id="2404831at2759"/>
<sequence>MSNKRDTKPKPCGFCKERFPAEGFERVLPVLYRCNGVLGDMVLLCLKCRRNEFTINKEPYPPKVDAYLDSEHGGVIVPQITENEATLHYCLKGDQLEPLPYVIARSVRTARHICQIKMYEERTILKRARRLYGGDIGVFNAREVLAKQGEKVEVPPEGLFRERRNRIRQAFLEKKIYATSKLTSVRDYVKTGRGDLKKIVDTYAV</sequence>
<proteinExistence type="predicted"/>
<comment type="caution">
    <text evidence="1">The sequence shown here is derived from an EMBL/GenBank/DDBJ whole genome shotgun (WGS) entry which is preliminary data.</text>
</comment>
<dbReference type="Proteomes" id="UP000748756">
    <property type="component" value="Unassembled WGS sequence"/>
</dbReference>
<evidence type="ECO:0000313" key="1">
    <source>
        <dbReference type="EMBL" id="KAF9149258.1"/>
    </source>
</evidence>
<reference evidence="1" key="1">
    <citation type="journal article" date="2020" name="Fungal Divers.">
        <title>Resolving the Mortierellaceae phylogeny through synthesis of multi-gene phylogenetics and phylogenomics.</title>
        <authorList>
            <person name="Vandepol N."/>
            <person name="Liber J."/>
            <person name="Desiro A."/>
            <person name="Na H."/>
            <person name="Kennedy M."/>
            <person name="Barry K."/>
            <person name="Grigoriev I.V."/>
            <person name="Miller A.N."/>
            <person name="O'Donnell K."/>
            <person name="Stajich J.E."/>
            <person name="Bonito G."/>
        </authorList>
    </citation>
    <scope>NUCLEOTIDE SEQUENCE</scope>
    <source>
        <strain evidence="1">NRRL 6426</strain>
    </source>
</reference>
<organism evidence="1 2">
    <name type="scientific">Linnemannia schmuckeri</name>
    <dbReference type="NCBI Taxonomy" id="64567"/>
    <lineage>
        <taxon>Eukaryota</taxon>
        <taxon>Fungi</taxon>
        <taxon>Fungi incertae sedis</taxon>
        <taxon>Mucoromycota</taxon>
        <taxon>Mortierellomycotina</taxon>
        <taxon>Mortierellomycetes</taxon>
        <taxon>Mortierellales</taxon>
        <taxon>Mortierellaceae</taxon>
        <taxon>Linnemannia</taxon>
    </lineage>
</organism>
<keyword evidence="2" id="KW-1185">Reference proteome</keyword>
<gene>
    <name evidence="1" type="ORF">BG015_008961</name>
</gene>
<dbReference type="AlphaFoldDB" id="A0A9P5RYC0"/>
<evidence type="ECO:0000313" key="2">
    <source>
        <dbReference type="Proteomes" id="UP000748756"/>
    </source>
</evidence>
<accession>A0A9P5RYC0</accession>
<protein>
    <submittedName>
        <fullName evidence="1">Uncharacterized protein</fullName>
    </submittedName>
</protein>
<dbReference type="EMBL" id="JAAAUQ010000554">
    <property type="protein sequence ID" value="KAF9149258.1"/>
    <property type="molecule type" value="Genomic_DNA"/>
</dbReference>
<name>A0A9P5RYC0_9FUNG</name>